<dbReference type="Proteomes" id="UP000635996">
    <property type="component" value="Unassembled WGS sequence"/>
</dbReference>
<proteinExistence type="predicted"/>
<dbReference type="SMART" id="SM00849">
    <property type="entry name" value="Lactamase_B"/>
    <property type="match status" value="1"/>
</dbReference>
<dbReference type="Gene3D" id="3.60.15.10">
    <property type="entry name" value="Ribonuclease Z/Hydroxyacylglutathione hydrolase-like"/>
    <property type="match status" value="1"/>
</dbReference>
<reference evidence="2 3" key="1">
    <citation type="submission" date="2020-03" db="EMBL/GenBank/DDBJ databases">
        <title>WGS of actinomycetes isolated from Thailand.</title>
        <authorList>
            <person name="Thawai C."/>
        </authorList>
    </citation>
    <scope>NUCLEOTIDE SEQUENCE [LARGE SCALE GENOMIC DNA]</scope>
    <source>
        <strain evidence="2 3">NBRC 13905</strain>
    </source>
</reference>
<dbReference type="InterPro" id="IPR001279">
    <property type="entry name" value="Metallo-B-lactamas"/>
</dbReference>
<dbReference type="CDD" id="cd16282">
    <property type="entry name" value="metallo-hydrolase-like_MBL-fold"/>
    <property type="match status" value="1"/>
</dbReference>
<feature type="domain" description="Metallo-beta-lactamase" evidence="1">
    <location>
        <begin position="20"/>
        <end position="199"/>
    </location>
</feature>
<dbReference type="InterPro" id="IPR050855">
    <property type="entry name" value="NDM-1-like"/>
</dbReference>
<gene>
    <name evidence="2" type="ORF">HCJ95_19280</name>
</gene>
<evidence type="ECO:0000313" key="2">
    <source>
        <dbReference type="EMBL" id="NJP16361.1"/>
    </source>
</evidence>
<comment type="caution">
    <text evidence="2">The sequence shown here is derived from an EMBL/GenBank/DDBJ whole genome shotgun (WGS) entry which is preliminary data.</text>
</comment>
<organism evidence="2 3">
    <name type="scientific">Streptomyces thermoviolaceus subsp. thermoviolaceus</name>
    <dbReference type="NCBI Taxonomy" id="66860"/>
    <lineage>
        <taxon>Bacteria</taxon>
        <taxon>Bacillati</taxon>
        <taxon>Actinomycetota</taxon>
        <taxon>Actinomycetes</taxon>
        <taxon>Kitasatosporales</taxon>
        <taxon>Streptomycetaceae</taxon>
        <taxon>Streptomyces</taxon>
    </lineage>
</organism>
<dbReference type="InterPro" id="IPR036866">
    <property type="entry name" value="RibonucZ/Hydroxyglut_hydro"/>
</dbReference>
<dbReference type="PANTHER" id="PTHR42951:SF4">
    <property type="entry name" value="ACYL-COENZYME A THIOESTERASE MBLAC2"/>
    <property type="match status" value="1"/>
</dbReference>
<evidence type="ECO:0000259" key="1">
    <source>
        <dbReference type="SMART" id="SM00849"/>
    </source>
</evidence>
<protein>
    <submittedName>
        <fullName evidence="2">MBL fold metallo-hydrolase</fullName>
    </submittedName>
</protein>
<accession>A0ABX0YUV8</accession>
<evidence type="ECO:0000313" key="3">
    <source>
        <dbReference type="Proteomes" id="UP000635996"/>
    </source>
</evidence>
<dbReference type="Pfam" id="PF00753">
    <property type="entry name" value="Lactamase_B"/>
    <property type="match status" value="1"/>
</dbReference>
<keyword evidence="3" id="KW-1185">Reference proteome</keyword>
<name>A0ABX0YUV8_STRTL</name>
<dbReference type="EMBL" id="JAATEL010000021">
    <property type="protein sequence ID" value="NJP16361.1"/>
    <property type="molecule type" value="Genomic_DNA"/>
</dbReference>
<dbReference type="PANTHER" id="PTHR42951">
    <property type="entry name" value="METALLO-BETA-LACTAMASE DOMAIN-CONTAINING"/>
    <property type="match status" value="1"/>
</dbReference>
<dbReference type="SUPFAM" id="SSF56281">
    <property type="entry name" value="Metallo-hydrolase/oxidoreductase"/>
    <property type="match status" value="1"/>
</dbReference>
<sequence length="294" mass="31253">MLQVADGVFAYVQPDGGWCLNNAGLVTGQGRGLLVDTAATSGRAEALRAAVLPVLGTAPELLVNTHAHGDHTFGNFRFPEAVVVAQERARTEMRETGLHLTHLWPDVDWGPVELVEPSVTFDHRLVLHLGQRDIELLHVGPAHTTGDTVVWLPTERVVFTGDVVMNGVTPFVPMGSIAGSLAALDTLRGLNPAVVVPGHGPVTDASVFDEVEGYLRLLRELGERGPAAGLSPLDLARDADLGPYADWIDAERIVPNLHRAYAEAQGAAGGSAVNMNELFAQMVEFHGGLPACHA</sequence>